<name>C6XHF7_LIBAP</name>
<evidence type="ECO:0000256" key="8">
    <source>
        <dbReference type="ARBA" id="ARBA00048072"/>
    </source>
</evidence>
<comment type="catalytic activity">
    <reaction evidence="8">
        <text>beta-D-fructose 6-phosphate + diphosphate = beta-D-fructose 1,6-bisphosphate + phosphate + H(+)</text>
        <dbReference type="Rhea" id="RHEA:13613"/>
        <dbReference type="ChEBI" id="CHEBI:15378"/>
        <dbReference type="ChEBI" id="CHEBI:32966"/>
        <dbReference type="ChEBI" id="CHEBI:33019"/>
        <dbReference type="ChEBI" id="CHEBI:43474"/>
        <dbReference type="ChEBI" id="CHEBI:57634"/>
        <dbReference type="EC" id="2.7.1.90"/>
    </reaction>
</comment>
<sequence>MVEFLSYISNLDMWILTGVLSFLEKDMVAHKVAFLTAGGIAPCLSSIIGMLINHYNKILPKAELIYYRFGYQGLLLDDKITITEDMRQNAEQLLSYGGSPIGNSRVKLTNFSDCIKRGLIKKDENPLEVSAHHLMQSGVTILHTIGGDDTNTTACDLLRYLKEKNYNITVVGLPKTIDNDIIPIHQSLGALTAAQVSACFFDNISNERSATPRSLIIHEVMGRNCGWLTAYSAHCYLNMIQDRNYIDGFIFSPDFKGIDGVYLPEMSFNLEVEIERLSKVMEKKGSVAIFVSEGACRDVIMDNRLSSGEKIKRDSFGHILLDKMNVGSWFADKFANMIKAERSIVQKSGYFARSAPSGSEDLSLIKKMVVLAVDSAISGISGVTGEDERENNILRIIKFEDIRGGRVFDTNTPWFSDILRHTGQKS</sequence>
<evidence type="ECO:0000256" key="4">
    <source>
        <dbReference type="ARBA" id="ARBA00022723"/>
    </source>
</evidence>
<keyword evidence="6" id="KW-0460">Magnesium</keyword>
<keyword evidence="4" id="KW-0479">Metal-binding</keyword>
<dbReference type="PANTHER" id="PTHR45770">
    <property type="entry name" value="ATP-DEPENDENT 6-PHOSPHOFRUCTOKINASE 1"/>
    <property type="match status" value="1"/>
</dbReference>
<dbReference type="SMR" id="C6XHF7"/>
<dbReference type="AlphaFoldDB" id="C6XHF7"/>
<dbReference type="Pfam" id="PF00365">
    <property type="entry name" value="PFK"/>
    <property type="match status" value="1"/>
</dbReference>
<comment type="function">
    <text evidence="2">Catalyzes the phosphorylation of D-fructose 6-phosphate, the first committing step of glycolysis. Uses inorganic phosphate (PPi) as phosphoryl donor instead of ATP like common ATP-dependent phosphofructokinases (ATP-PFKs), which renders the reaction reversible, and can thus function both in glycolysis and gluconeogenesis. Consistently, PPi-PFK can replace the enzymes of both the forward (ATP-PFK) and reverse (fructose-bisphosphatase (FBPase)) reactions.</text>
</comment>
<protein>
    <submittedName>
        <fullName evidence="10">Pyrophosphate--fructose-6-phosphate 1-phosphotransferase</fullName>
        <ecNumber evidence="10">2.7.1.90</ecNumber>
    </submittedName>
</protein>
<evidence type="ECO:0000256" key="1">
    <source>
        <dbReference type="ARBA" id="ARBA00001946"/>
    </source>
</evidence>
<reference evidence="10 11" key="1">
    <citation type="journal article" date="2009" name="Mol. Plant Microbe Interact.">
        <title>Complete genome sequence of citrus huanglongbing bacterium, 'Candidatus Liberibacter asiaticus' obtained through metagenomics.</title>
        <authorList>
            <person name="Duan Y."/>
            <person name="Zhou L."/>
            <person name="Hall D.G."/>
            <person name="Li W."/>
            <person name="Doddapaneni H."/>
            <person name="Lin H."/>
            <person name="Liu L."/>
            <person name="Vahling C.M."/>
            <person name="Gabriel D.W."/>
            <person name="Williams K.P."/>
            <person name="Dickerman A."/>
            <person name="Sun Y."/>
            <person name="Gottwald T."/>
        </authorList>
    </citation>
    <scope>NUCLEOTIDE SEQUENCE [LARGE SCALE GENOMIC DNA]</scope>
    <source>
        <strain evidence="11">psy62</strain>
    </source>
</reference>
<dbReference type="GO" id="GO:0046872">
    <property type="term" value="F:metal ion binding"/>
    <property type="evidence" value="ECO:0007669"/>
    <property type="project" value="UniProtKB-KW"/>
</dbReference>
<evidence type="ECO:0000313" key="11">
    <source>
        <dbReference type="Proteomes" id="UP000002744"/>
    </source>
</evidence>
<feature type="domain" description="Phosphofructokinase" evidence="9">
    <location>
        <begin position="31"/>
        <end position="368"/>
    </location>
</feature>
<dbReference type="NCBIfam" id="NF005121">
    <property type="entry name" value="PRK06555.1"/>
    <property type="match status" value="1"/>
</dbReference>
<evidence type="ECO:0000256" key="2">
    <source>
        <dbReference type="ARBA" id="ARBA00003138"/>
    </source>
</evidence>
<dbReference type="InterPro" id="IPR000023">
    <property type="entry name" value="Phosphofructokinase_dom"/>
</dbReference>
<dbReference type="EMBL" id="CP001677">
    <property type="protein sequence ID" value="ACT56700.1"/>
    <property type="molecule type" value="Genomic_DNA"/>
</dbReference>
<organism evidence="10 11">
    <name type="scientific">Liberibacter asiaticus (strain psy62)</name>
    <dbReference type="NCBI Taxonomy" id="537021"/>
    <lineage>
        <taxon>Bacteria</taxon>
        <taxon>Pseudomonadati</taxon>
        <taxon>Pseudomonadota</taxon>
        <taxon>Alphaproteobacteria</taxon>
        <taxon>Hyphomicrobiales</taxon>
        <taxon>Rhizobiaceae</taxon>
        <taxon>Liberibacter</taxon>
    </lineage>
</organism>
<dbReference type="Gene3D" id="3.40.50.450">
    <property type="match status" value="1"/>
</dbReference>
<dbReference type="EC" id="2.7.1.90" evidence="10"/>
<comment type="cofactor">
    <cofactor evidence="1">
        <name>Mg(2+)</name>
        <dbReference type="ChEBI" id="CHEBI:18420"/>
    </cofactor>
</comment>
<gene>
    <name evidence="10" type="primary">pfk</name>
    <name evidence="10" type="ordered locus">CLIBASIA_00560</name>
</gene>
<dbReference type="UniPathway" id="UPA00109">
    <property type="reaction ID" value="UER00182"/>
</dbReference>
<proteinExistence type="inferred from homology"/>
<dbReference type="HOGENOM" id="CLU_643544_0_0_5"/>
<dbReference type="InterPro" id="IPR022953">
    <property type="entry name" value="ATP_PFK"/>
</dbReference>
<dbReference type="Proteomes" id="UP000002744">
    <property type="component" value="Chromosome"/>
</dbReference>
<evidence type="ECO:0000313" key="10">
    <source>
        <dbReference type="EMBL" id="ACT56700.1"/>
    </source>
</evidence>
<dbReference type="STRING" id="537021.CLIBASIA_00560"/>
<evidence type="ECO:0000256" key="7">
    <source>
        <dbReference type="ARBA" id="ARBA00038478"/>
    </source>
</evidence>
<evidence type="ECO:0000256" key="5">
    <source>
        <dbReference type="ARBA" id="ARBA00022777"/>
    </source>
</evidence>
<dbReference type="InterPro" id="IPR035966">
    <property type="entry name" value="PKF_sf"/>
</dbReference>
<dbReference type="InterPro" id="IPR050929">
    <property type="entry name" value="PFKA"/>
</dbReference>
<dbReference type="PRINTS" id="PR00476">
    <property type="entry name" value="PHFRCTKINASE"/>
</dbReference>
<comment type="similarity">
    <text evidence="7">Belongs to the phosphofructokinase type A (PFKA) family.</text>
</comment>
<dbReference type="GO" id="GO:0047334">
    <property type="term" value="F:diphosphate-fructose-6-phosphate 1-phosphotransferase activity"/>
    <property type="evidence" value="ECO:0007669"/>
    <property type="project" value="UniProtKB-EC"/>
</dbReference>
<keyword evidence="5" id="KW-0418">Kinase</keyword>
<keyword evidence="3 10" id="KW-0808">Transferase</keyword>
<dbReference type="KEGG" id="las:CLIBASIA_00560"/>
<evidence type="ECO:0000259" key="9">
    <source>
        <dbReference type="Pfam" id="PF00365"/>
    </source>
</evidence>
<evidence type="ECO:0000256" key="3">
    <source>
        <dbReference type="ARBA" id="ARBA00022679"/>
    </source>
</evidence>
<evidence type="ECO:0000256" key="6">
    <source>
        <dbReference type="ARBA" id="ARBA00022842"/>
    </source>
</evidence>
<dbReference type="eggNOG" id="COG0205">
    <property type="taxonomic scope" value="Bacteria"/>
</dbReference>
<dbReference type="GO" id="GO:0003872">
    <property type="term" value="F:6-phosphofructokinase activity"/>
    <property type="evidence" value="ECO:0007669"/>
    <property type="project" value="InterPro"/>
</dbReference>
<dbReference type="SUPFAM" id="SSF53784">
    <property type="entry name" value="Phosphofructokinase"/>
    <property type="match status" value="1"/>
</dbReference>
<reference evidence="10 11" key="2">
    <citation type="journal article" date="2011" name="Appl. Environ. Microbiol.">
        <title>Diversity and plasticity of the intracellular plant pathogen and insect symbiont, 'Candidatus Liberibacter asiaticus', revealed by hyper variable prophage genes with intragenic tandem repeats.</title>
        <authorList>
            <person name="Zhou L."/>
            <person name="Powell C.A."/>
            <person name="Hoffman M.T."/>
            <person name="Li W."/>
            <person name="Fan G."/>
            <person name="Liu B."/>
            <person name="Lin H."/>
            <person name="Duan Y."/>
        </authorList>
    </citation>
    <scope>NUCLEOTIDE SEQUENCE [LARGE SCALE GENOMIC DNA]</scope>
    <source>
        <strain evidence="11">psy62</strain>
    </source>
</reference>
<accession>C6XHF7</accession>
<dbReference type="GO" id="GO:0006002">
    <property type="term" value="P:fructose 6-phosphate metabolic process"/>
    <property type="evidence" value="ECO:0007669"/>
    <property type="project" value="InterPro"/>
</dbReference>